<protein>
    <submittedName>
        <fullName evidence="8">Unannotated protein</fullName>
    </submittedName>
</protein>
<evidence type="ECO:0000256" key="3">
    <source>
        <dbReference type="ARBA" id="ARBA00022692"/>
    </source>
</evidence>
<feature type="transmembrane region" description="Helical" evidence="6">
    <location>
        <begin position="257"/>
        <end position="277"/>
    </location>
</feature>
<comment type="subcellular location">
    <subcellularLocation>
        <location evidence="1">Cell membrane</location>
        <topology evidence="1">Multi-pass membrane protein</topology>
    </subcellularLocation>
</comment>
<accession>A0A6J7DNZ1</accession>
<dbReference type="PANTHER" id="PTHR35007">
    <property type="entry name" value="INTEGRAL MEMBRANE PROTEIN-RELATED"/>
    <property type="match status" value="1"/>
</dbReference>
<keyword evidence="3 6" id="KW-0812">Transmembrane</keyword>
<proteinExistence type="predicted"/>
<gene>
    <name evidence="8" type="ORF">UFOPK3423_00751</name>
</gene>
<organism evidence="8">
    <name type="scientific">freshwater metagenome</name>
    <dbReference type="NCBI Taxonomy" id="449393"/>
    <lineage>
        <taxon>unclassified sequences</taxon>
        <taxon>metagenomes</taxon>
        <taxon>ecological metagenomes</taxon>
    </lineage>
</organism>
<evidence type="ECO:0000256" key="6">
    <source>
        <dbReference type="SAM" id="Phobius"/>
    </source>
</evidence>
<feature type="transmembrane region" description="Helical" evidence="6">
    <location>
        <begin position="79"/>
        <end position="95"/>
    </location>
</feature>
<feature type="domain" description="Type II secretion system protein GspF" evidence="7">
    <location>
        <begin position="112"/>
        <end position="237"/>
    </location>
</feature>
<keyword evidence="4 6" id="KW-1133">Transmembrane helix</keyword>
<dbReference type="Pfam" id="PF00482">
    <property type="entry name" value="T2SSF"/>
    <property type="match status" value="1"/>
</dbReference>
<dbReference type="EMBL" id="CAFBLQ010000066">
    <property type="protein sequence ID" value="CAB4871228.1"/>
    <property type="molecule type" value="Genomic_DNA"/>
</dbReference>
<evidence type="ECO:0000256" key="4">
    <source>
        <dbReference type="ARBA" id="ARBA00022989"/>
    </source>
</evidence>
<evidence type="ECO:0000259" key="7">
    <source>
        <dbReference type="Pfam" id="PF00482"/>
    </source>
</evidence>
<evidence type="ECO:0000313" key="8">
    <source>
        <dbReference type="EMBL" id="CAB4871228.1"/>
    </source>
</evidence>
<dbReference type="AlphaFoldDB" id="A0A6J7DNZ1"/>
<keyword evidence="5 6" id="KW-0472">Membrane</keyword>
<evidence type="ECO:0000256" key="5">
    <source>
        <dbReference type="ARBA" id="ARBA00023136"/>
    </source>
</evidence>
<dbReference type="GO" id="GO:0005886">
    <property type="term" value="C:plasma membrane"/>
    <property type="evidence" value="ECO:0007669"/>
    <property type="project" value="UniProtKB-SubCell"/>
</dbReference>
<reference evidence="8" key="1">
    <citation type="submission" date="2020-05" db="EMBL/GenBank/DDBJ databases">
        <authorList>
            <person name="Chiriac C."/>
            <person name="Salcher M."/>
            <person name="Ghai R."/>
            <person name="Kavagutti S V."/>
        </authorList>
    </citation>
    <scope>NUCLEOTIDE SEQUENCE</scope>
</reference>
<keyword evidence="2" id="KW-1003">Cell membrane</keyword>
<feature type="transmembrane region" description="Helical" evidence="6">
    <location>
        <begin position="222"/>
        <end position="245"/>
    </location>
</feature>
<name>A0A6J7DNZ1_9ZZZZ</name>
<dbReference type="PANTHER" id="PTHR35007:SF4">
    <property type="entry name" value="CONSERVED TRANSMEMBRANE PROTEIN-RELATED"/>
    <property type="match status" value="1"/>
</dbReference>
<evidence type="ECO:0000256" key="2">
    <source>
        <dbReference type="ARBA" id="ARBA00022475"/>
    </source>
</evidence>
<dbReference type="InterPro" id="IPR018076">
    <property type="entry name" value="T2SS_GspF_dom"/>
</dbReference>
<sequence>MTAALAGLAAALAVLAATEGLRAVDTGRVLAVLGSALAPARAAGRAGRAREEERRRLALVAGLSAAAAGWLVAGPAAALLLGVGGPPLAVVVVRARRARWRARVEAHAPATARALADAYAAGHALPGALDLVVADAALPSVARDLLRESTAAISCGASPAEALRRLAGRTGPGAWTGICALVLLQRESGGDVVRMLREFAADIEHGAQAEAEARTASAQARLTARIVVGLPAVGSAIALVLRPGLAGAIAQQPGPRVLVLAALVLQVAALGAIRLLARPREC</sequence>
<evidence type="ECO:0000256" key="1">
    <source>
        <dbReference type="ARBA" id="ARBA00004651"/>
    </source>
</evidence>